<reference evidence="4" key="1">
    <citation type="journal article" date="2015" name="Genome Announc.">
        <title>Draft genome sequence of Talaromyces cellulolyticus strain Y-94, a source of lignocellulosic biomass-degrading enzymes.</title>
        <authorList>
            <person name="Fujii T."/>
            <person name="Koike H."/>
            <person name="Sawayama S."/>
            <person name="Yano S."/>
            <person name="Inoue H."/>
        </authorList>
    </citation>
    <scope>NUCLEOTIDE SEQUENCE [LARGE SCALE GENOMIC DNA]</scope>
    <source>
        <strain evidence="4">Y-94</strain>
    </source>
</reference>
<protein>
    <submittedName>
        <fullName evidence="3">Averufin oxidase</fullName>
    </submittedName>
</protein>
<dbReference type="Proteomes" id="UP000053095">
    <property type="component" value="Unassembled WGS sequence"/>
</dbReference>
<organism evidence="3 4">
    <name type="scientific">Talaromyces pinophilus</name>
    <name type="common">Penicillium pinophilum</name>
    <dbReference type="NCBI Taxonomy" id="128442"/>
    <lineage>
        <taxon>Eukaryota</taxon>
        <taxon>Fungi</taxon>
        <taxon>Dikarya</taxon>
        <taxon>Ascomycota</taxon>
        <taxon>Pezizomycotina</taxon>
        <taxon>Eurotiomycetes</taxon>
        <taxon>Eurotiomycetidae</taxon>
        <taxon>Eurotiales</taxon>
        <taxon>Trichocomaceae</taxon>
        <taxon>Talaromyces</taxon>
        <taxon>Talaromyces sect. Talaromyces</taxon>
    </lineage>
</organism>
<comment type="similarity">
    <text evidence="1">Belongs to the avfA family.</text>
</comment>
<evidence type="ECO:0000259" key="2">
    <source>
        <dbReference type="Pfam" id="PF13460"/>
    </source>
</evidence>
<dbReference type="PANTHER" id="PTHR15020">
    <property type="entry name" value="FLAVIN REDUCTASE-RELATED"/>
    <property type="match status" value="1"/>
</dbReference>
<accession>A0A6V8HBN3</accession>
<comment type="caution">
    <text evidence="3">The sequence shown here is derived from an EMBL/GenBank/DDBJ whole genome shotgun (WGS) entry which is preliminary data.</text>
</comment>
<dbReference type="InterPro" id="IPR036291">
    <property type="entry name" value="NAD(P)-bd_dom_sf"/>
</dbReference>
<dbReference type="EMBL" id="DF933829">
    <property type="protein sequence ID" value="GAM38506.1"/>
    <property type="molecule type" value="Genomic_DNA"/>
</dbReference>
<proteinExistence type="inferred from homology"/>
<evidence type="ECO:0000313" key="4">
    <source>
        <dbReference type="Proteomes" id="UP000053095"/>
    </source>
</evidence>
<evidence type="ECO:0000256" key="1">
    <source>
        <dbReference type="ARBA" id="ARBA00038376"/>
    </source>
</evidence>
<dbReference type="Pfam" id="PF13460">
    <property type="entry name" value="NAD_binding_10"/>
    <property type="match status" value="1"/>
</dbReference>
<sequence length="268" mass="29713">MRTYAILGATGSTGGSILQLLLENQASTNSIILHVYCRAREKLLRQFPSISSRPDVQIFEGSIDDIGLMAACLAGTDVVFSCVAENENIPDLRIARYTSMAIITALKQNQNSSPFRAPHVVVLSAAPVNPVQTAKMPAMVRWLVTRAFSHVYADLRVAEQMYRNENGWLPATFVQAPGLTPGPIQGHQIHHCESSETPAFLSYLDLAAAMIEVADRGPDETYDWVAVASVSKKGLKPDLRILLPVQFKGLLAHYYPRLWQNLRARRWI</sequence>
<feature type="domain" description="NAD(P)-binding" evidence="2">
    <location>
        <begin position="8"/>
        <end position="215"/>
    </location>
</feature>
<dbReference type="AlphaFoldDB" id="A0A6V8HBN3"/>
<evidence type="ECO:0000313" key="3">
    <source>
        <dbReference type="EMBL" id="GAM38506.1"/>
    </source>
</evidence>
<name>A0A6V8HBN3_TALPI</name>
<keyword evidence="4" id="KW-1185">Reference proteome</keyword>
<dbReference type="PANTHER" id="PTHR15020:SF50">
    <property type="entry name" value="UPF0659 PROTEIN YMR090W"/>
    <property type="match status" value="1"/>
</dbReference>
<gene>
    <name evidence="3" type="ORF">TCE0_033f09277</name>
</gene>
<dbReference type="SUPFAM" id="SSF51735">
    <property type="entry name" value="NAD(P)-binding Rossmann-fold domains"/>
    <property type="match status" value="1"/>
</dbReference>
<dbReference type="Gene3D" id="3.40.50.720">
    <property type="entry name" value="NAD(P)-binding Rossmann-like Domain"/>
    <property type="match status" value="1"/>
</dbReference>
<dbReference type="InterPro" id="IPR016040">
    <property type="entry name" value="NAD(P)-bd_dom"/>
</dbReference>